<proteinExistence type="predicted"/>
<dbReference type="PANTHER" id="PTHR21666:SF270">
    <property type="entry name" value="MUREIN HYDROLASE ACTIVATOR ENVC"/>
    <property type="match status" value="1"/>
</dbReference>
<name>A0A1X7HBY8_9BACL</name>
<sequence length="291" mass="32504">MLQKVFIEDIPALMMIGQHSQIYQNMSEELQSIVTFDQFKSMSDEYIQGVISFQVDLKSNFDGITIMNWIDDSGLKGIQAAMDGSGTIVGLLLCPLERFPETDQQQTETTFKLPFRGEWFVFWGGHHVMNNYHYEHESQRYAVDLVQIKDGYTHQGDLMYNESYYAFGQDIIAAAEGKVLMSENDIADNTAVGVTNEDQPMGNYVIIDHGNSEYSIYAHLKQGSVIVKAGDQVSQGDLIGLCGNSGNSTEAHLHFQVSDNPDLFEDGSMSLNIKWEQEAAVIRGNTLDGGK</sequence>
<organism evidence="2 3">
    <name type="scientific">Paenibacillus uliginis N3/975</name>
    <dbReference type="NCBI Taxonomy" id="1313296"/>
    <lineage>
        <taxon>Bacteria</taxon>
        <taxon>Bacillati</taxon>
        <taxon>Bacillota</taxon>
        <taxon>Bacilli</taxon>
        <taxon>Bacillales</taxon>
        <taxon>Paenibacillaceae</taxon>
        <taxon>Paenibacillus</taxon>
    </lineage>
</organism>
<evidence type="ECO:0000313" key="3">
    <source>
        <dbReference type="Proteomes" id="UP000192940"/>
    </source>
</evidence>
<accession>A0A1X7HBY8</accession>
<keyword evidence="3" id="KW-1185">Reference proteome</keyword>
<gene>
    <name evidence="2" type="ORF">SAMN05661091_2260</name>
</gene>
<dbReference type="InterPro" id="IPR050570">
    <property type="entry name" value="Cell_wall_metabolism_enzyme"/>
</dbReference>
<dbReference type="CDD" id="cd12797">
    <property type="entry name" value="M23_peptidase"/>
    <property type="match status" value="1"/>
</dbReference>
<dbReference type="Gene3D" id="2.70.70.10">
    <property type="entry name" value="Glucose Permease (Domain IIA)"/>
    <property type="match status" value="1"/>
</dbReference>
<dbReference type="AlphaFoldDB" id="A0A1X7HBY8"/>
<evidence type="ECO:0000313" key="2">
    <source>
        <dbReference type="EMBL" id="SMF82891.1"/>
    </source>
</evidence>
<dbReference type="GO" id="GO:0004222">
    <property type="term" value="F:metalloendopeptidase activity"/>
    <property type="evidence" value="ECO:0007669"/>
    <property type="project" value="TreeGrafter"/>
</dbReference>
<dbReference type="RefSeq" id="WP_208919265.1">
    <property type="nucleotide sequence ID" value="NZ_LT840184.1"/>
</dbReference>
<evidence type="ECO:0000259" key="1">
    <source>
        <dbReference type="Pfam" id="PF01551"/>
    </source>
</evidence>
<reference evidence="2 3" key="1">
    <citation type="submission" date="2017-04" db="EMBL/GenBank/DDBJ databases">
        <authorList>
            <person name="Afonso C.L."/>
            <person name="Miller P.J."/>
            <person name="Scott M.A."/>
            <person name="Spackman E."/>
            <person name="Goraichik I."/>
            <person name="Dimitrov K.M."/>
            <person name="Suarez D.L."/>
            <person name="Swayne D.E."/>
        </authorList>
    </citation>
    <scope>NUCLEOTIDE SEQUENCE [LARGE SCALE GENOMIC DNA]</scope>
    <source>
        <strain evidence="2 3">N3/975</strain>
    </source>
</reference>
<protein>
    <submittedName>
        <fullName evidence="2">Membrane proteins related to metalloendopeptidases</fullName>
    </submittedName>
</protein>
<dbReference type="InterPro" id="IPR011055">
    <property type="entry name" value="Dup_hybrid_motif"/>
</dbReference>
<dbReference type="SUPFAM" id="SSF51261">
    <property type="entry name" value="Duplicated hybrid motif"/>
    <property type="match status" value="1"/>
</dbReference>
<feature type="domain" description="M23ase beta-sheet core" evidence="1">
    <location>
        <begin position="168"/>
        <end position="260"/>
    </location>
</feature>
<dbReference type="InterPro" id="IPR016047">
    <property type="entry name" value="M23ase_b-sheet_dom"/>
</dbReference>
<dbReference type="PANTHER" id="PTHR21666">
    <property type="entry name" value="PEPTIDASE-RELATED"/>
    <property type="match status" value="1"/>
</dbReference>
<dbReference type="STRING" id="1313296.SAMN05661091_2260"/>
<dbReference type="Proteomes" id="UP000192940">
    <property type="component" value="Chromosome I"/>
</dbReference>
<dbReference type="Pfam" id="PF01551">
    <property type="entry name" value="Peptidase_M23"/>
    <property type="match status" value="1"/>
</dbReference>
<dbReference type="EMBL" id="LT840184">
    <property type="protein sequence ID" value="SMF82891.1"/>
    <property type="molecule type" value="Genomic_DNA"/>
</dbReference>